<dbReference type="InterPro" id="IPR018661">
    <property type="entry name" value="DUF2093"/>
</dbReference>
<sequence length="76" mass="8383">MLMSSRDRSDGEARLQYGPNGFRVLRAGTHVFCAVSGQAVPLEELRYWSVHHQEAYAGAEMAAKRMAQGTAQRADS</sequence>
<dbReference type="Pfam" id="PF09866">
    <property type="entry name" value="DUF2093"/>
    <property type="match status" value="1"/>
</dbReference>
<proteinExistence type="predicted"/>
<dbReference type="OrthoDB" id="9801906at2"/>
<reference evidence="1 2" key="1">
    <citation type="submission" date="2019-12" db="EMBL/GenBank/DDBJ databases">
        <title>Genomic-based taxomic classification of the family Erythrobacteraceae.</title>
        <authorList>
            <person name="Xu L."/>
        </authorList>
    </citation>
    <scope>NUCLEOTIDE SEQUENCE [LARGE SCALE GENOMIC DNA]</scope>
    <source>
        <strain evidence="1 2">JCM 17468</strain>
    </source>
</reference>
<dbReference type="RefSeq" id="WP_160661703.1">
    <property type="nucleotide sequence ID" value="NZ_BAABDV010000001.1"/>
</dbReference>
<comment type="caution">
    <text evidence="1">The sequence shown here is derived from an EMBL/GenBank/DDBJ whole genome shotgun (WGS) entry which is preliminary data.</text>
</comment>
<evidence type="ECO:0000313" key="2">
    <source>
        <dbReference type="Proteomes" id="UP000430272"/>
    </source>
</evidence>
<protein>
    <submittedName>
        <fullName evidence="1">DUF2093 domain-containing protein</fullName>
    </submittedName>
</protein>
<evidence type="ECO:0000313" key="1">
    <source>
        <dbReference type="EMBL" id="MXO54826.1"/>
    </source>
</evidence>
<accession>A0A844YAG7</accession>
<dbReference type="AlphaFoldDB" id="A0A844YAG7"/>
<dbReference type="Proteomes" id="UP000430272">
    <property type="component" value="Unassembled WGS sequence"/>
</dbReference>
<name>A0A844YAG7_9SPHN</name>
<organism evidence="1 2">
    <name type="scientific">Qipengyuania pelagi</name>
    <dbReference type="NCBI Taxonomy" id="994320"/>
    <lineage>
        <taxon>Bacteria</taxon>
        <taxon>Pseudomonadati</taxon>
        <taxon>Pseudomonadota</taxon>
        <taxon>Alphaproteobacteria</taxon>
        <taxon>Sphingomonadales</taxon>
        <taxon>Erythrobacteraceae</taxon>
        <taxon>Qipengyuania</taxon>
    </lineage>
</organism>
<gene>
    <name evidence="1" type="ORF">GRI47_12520</name>
</gene>
<keyword evidence="2" id="KW-1185">Reference proteome</keyword>
<dbReference type="EMBL" id="WTYD01000002">
    <property type="protein sequence ID" value="MXO54826.1"/>
    <property type="molecule type" value="Genomic_DNA"/>
</dbReference>